<accession>A0A938BPR0</accession>
<dbReference type="EMBL" id="VGJX01000996">
    <property type="protein sequence ID" value="MBM3276379.1"/>
    <property type="molecule type" value="Genomic_DNA"/>
</dbReference>
<dbReference type="InterPro" id="IPR014780">
    <property type="entry name" value="tRNA_psdUridine_synth_TruB"/>
</dbReference>
<feature type="domain" description="tRNA pseudouridylate synthase B C-terminal" evidence="8">
    <location>
        <begin position="185"/>
        <end position="227"/>
    </location>
</feature>
<comment type="catalytic activity">
    <reaction evidence="1 5">
        <text>uridine(55) in tRNA = pseudouridine(55) in tRNA</text>
        <dbReference type="Rhea" id="RHEA:42532"/>
        <dbReference type="Rhea" id="RHEA-COMP:10101"/>
        <dbReference type="Rhea" id="RHEA-COMP:10102"/>
        <dbReference type="ChEBI" id="CHEBI:65314"/>
        <dbReference type="ChEBI" id="CHEBI:65315"/>
        <dbReference type="EC" id="5.4.99.25"/>
    </reaction>
</comment>
<evidence type="ECO:0000256" key="2">
    <source>
        <dbReference type="ARBA" id="ARBA00005642"/>
    </source>
</evidence>
<dbReference type="GO" id="GO:1990481">
    <property type="term" value="P:mRNA pseudouridine synthesis"/>
    <property type="evidence" value="ECO:0007669"/>
    <property type="project" value="TreeGrafter"/>
</dbReference>
<name>A0A938BPR0_9BACT</name>
<evidence type="ECO:0000313" key="10">
    <source>
        <dbReference type="Proteomes" id="UP000703893"/>
    </source>
</evidence>
<dbReference type="Pfam" id="PF01509">
    <property type="entry name" value="TruB_N"/>
    <property type="match status" value="1"/>
</dbReference>
<feature type="domain" description="tRNA pseudouridine synthase II TruB subfamily 1 C-terminal" evidence="7">
    <location>
        <begin position="246"/>
        <end position="300"/>
    </location>
</feature>
<evidence type="ECO:0000256" key="1">
    <source>
        <dbReference type="ARBA" id="ARBA00000385"/>
    </source>
</evidence>
<proteinExistence type="inferred from homology"/>
<dbReference type="GO" id="GO:0160148">
    <property type="term" value="F:tRNA pseudouridine(55) synthase activity"/>
    <property type="evidence" value="ECO:0007669"/>
    <property type="project" value="UniProtKB-EC"/>
</dbReference>
<dbReference type="InterPro" id="IPR002501">
    <property type="entry name" value="PsdUridine_synth_N"/>
</dbReference>
<organism evidence="9 10">
    <name type="scientific">Candidatus Tanganyikabacteria bacterium</name>
    <dbReference type="NCBI Taxonomy" id="2961651"/>
    <lineage>
        <taxon>Bacteria</taxon>
        <taxon>Bacillati</taxon>
        <taxon>Candidatus Sericytochromatia</taxon>
        <taxon>Candidatus Tanganyikabacteria</taxon>
    </lineage>
</organism>
<comment type="caution">
    <text evidence="9">The sequence shown here is derived from an EMBL/GenBank/DDBJ whole genome shotgun (WGS) entry which is preliminary data.</text>
</comment>
<dbReference type="InterPro" id="IPR020103">
    <property type="entry name" value="PsdUridine_synth_cat_dom_sf"/>
</dbReference>
<dbReference type="SUPFAM" id="SSF55120">
    <property type="entry name" value="Pseudouridine synthase"/>
    <property type="match status" value="1"/>
</dbReference>
<dbReference type="Pfam" id="PF09157">
    <property type="entry name" value="TruB-C_2"/>
    <property type="match status" value="1"/>
</dbReference>
<keyword evidence="3 5" id="KW-0819">tRNA processing</keyword>
<evidence type="ECO:0000313" key="9">
    <source>
        <dbReference type="EMBL" id="MBM3276379.1"/>
    </source>
</evidence>
<dbReference type="InterPro" id="IPR032819">
    <property type="entry name" value="TruB_C"/>
</dbReference>
<dbReference type="HAMAP" id="MF_01080">
    <property type="entry name" value="TruB_bact"/>
    <property type="match status" value="1"/>
</dbReference>
<dbReference type="CDD" id="cd02573">
    <property type="entry name" value="PseudoU_synth_EcTruB"/>
    <property type="match status" value="1"/>
</dbReference>
<evidence type="ECO:0000259" key="7">
    <source>
        <dbReference type="Pfam" id="PF09157"/>
    </source>
</evidence>
<dbReference type="PANTHER" id="PTHR13767">
    <property type="entry name" value="TRNA-PSEUDOURIDINE SYNTHASE"/>
    <property type="match status" value="1"/>
</dbReference>
<evidence type="ECO:0000259" key="8">
    <source>
        <dbReference type="Pfam" id="PF16198"/>
    </source>
</evidence>
<evidence type="ECO:0000256" key="5">
    <source>
        <dbReference type="HAMAP-Rule" id="MF_01080"/>
    </source>
</evidence>
<dbReference type="AlphaFoldDB" id="A0A938BPR0"/>
<evidence type="ECO:0000259" key="6">
    <source>
        <dbReference type="Pfam" id="PF01509"/>
    </source>
</evidence>
<dbReference type="GO" id="GO:0031119">
    <property type="term" value="P:tRNA pseudouridine synthesis"/>
    <property type="evidence" value="ECO:0007669"/>
    <property type="project" value="UniProtKB-UniRule"/>
</dbReference>
<reference evidence="9 10" key="1">
    <citation type="submission" date="2019-03" db="EMBL/GenBank/DDBJ databases">
        <title>Lake Tanganyika Metagenome-Assembled Genomes (MAGs).</title>
        <authorList>
            <person name="Tran P."/>
        </authorList>
    </citation>
    <scope>NUCLEOTIDE SEQUENCE [LARGE SCALE GENOMIC DNA]</scope>
    <source>
        <strain evidence="9">K_DeepCast_65m_m2_236</strain>
    </source>
</reference>
<evidence type="ECO:0000256" key="4">
    <source>
        <dbReference type="ARBA" id="ARBA00023235"/>
    </source>
</evidence>
<dbReference type="Pfam" id="PF16198">
    <property type="entry name" value="TruB_C_2"/>
    <property type="match status" value="1"/>
</dbReference>
<dbReference type="GO" id="GO:0003723">
    <property type="term" value="F:RNA binding"/>
    <property type="evidence" value="ECO:0007669"/>
    <property type="project" value="InterPro"/>
</dbReference>
<comment type="function">
    <text evidence="5">Responsible for synthesis of pseudouridine from uracil-55 in the psi GC loop of transfer RNAs.</text>
</comment>
<dbReference type="PANTHER" id="PTHR13767:SF2">
    <property type="entry name" value="PSEUDOURIDYLATE SYNTHASE TRUB1"/>
    <property type="match status" value="1"/>
</dbReference>
<dbReference type="Gene3D" id="3.30.2350.10">
    <property type="entry name" value="Pseudouridine synthase"/>
    <property type="match status" value="1"/>
</dbReference>
<keyword evidence="4 5" id="KW-0413">Isomerase</keyword>
<dbReference type="NCBIfam" id="TIGR00431">
    <property type="entry name" value="TruB"/>
    <property type="match status" value="1"/>
</dbReference>
<evidence type="ECO:0000256" key="3">
    <source>
        <dbReference type="ARBA" id="ARBA00022694"/>
    </source>
</evidence>
<sequence>MSAPPLSGRKARRAIDGVLLLDKPLGLSSNQALQKAKWLLRARKAGHAGTLDPAATGLLVICLGEATKLAGLGLEQDKTYEAQVELGVATDTGDAEGEVIRRDPFRGSDADIEHALASLRGGIQQVPPMHSALKREGQPLYVYARAGETVERTARAVFIHELTCLVRQGDRLRLRVACSKGTYIRVLAEQIGAALGCPAHLAGLRRTRAGPLGIEQAVTLEHLEALAEEARPGCLLSPEMLVLSMPHMNLTAAAEAALRQGQAVPAPAAASGDWRLHGPSGRLVALAEARDGRFHPRRILLNPTENLDLCLEEQDDSQIQ</sequence>
<gene>
    <name evidence="5 9" type="primary">truB</name>
    <name evidence="9" type="ORF">FJZ00_14590</name>
</gene>
<dbReference type="InterPro" id="IPR015240">
    <property type="entry name" value="tRNA_sdUridine_synth_fam1_C"/>
</dbReference>
<dbReference type="EC" id="5.4.99.25" evidence="5"/>
<feature type="domain" description="Pseudouridine synthase II N-terminal" evidence="6">
    <location>
        <begin position="37"/>
        <end position="184"/>
    </location>
</feature>
<comment type="similarity">
    <text evidence="2 5">Belongs to the pseudouridine synthase TruB family. Type 1 subfamily.</text>
</comment>
<protein>
    <recommendedName>
        <fullName evidence="5">tRNA pseudouridine synthase B</fullName>
        <ecNumber evidence="5">5.4.99.25</ecNumber>
    </recommendedName>
    <alternativeName>
        <fullName evidence="5">tRNA pseudouridine(55) synthase</fullName>
        <shortName evidence="5">Psi55 synthase</shortName>
    </alternativeName>
    <alternativeName>
        <fullName evidence="5">tRNA pseudouridylate synthase</fullName>
    </alternativeName>
    <alternativeName>
        <fullName evidence="5">tRNA-uridine isomerase</fullName>
    </alternativeName>
</protein>
<feature type="active site" description="Nucleophile" evidence="5">
    <location>
        <position position="52"/>
    </location>
</feature>
<dbReference type="Proteomes" id="UP000703893">
    <property type="component" value="Unassembled WGS sequence"/>
</dbReference>